<organism evidence="2 3">
    <name type="scientific">Mytilus edulis</name>
    <name type="common">Blue mussel</name>
    <dbReference type="NCBI Taxonomy" id="6550"/>
    <lineage>
        <taxon>Eukaryota</taxon>
        <taxon>Metazoa</taxon>
        <taxon>Spiralia</taxon>
        <taxon>Lophotrochozoa</taxon>
        <taxon>Mollusca</taxon>
        <taxon>Bivalvia</taxon>
        <taxon>Autobranchia</taxon>
        <taxon>Pteriomorphia</taxon>
        <taxon>Mytilida</taxon>
        <taxon>Mytiloidea</taxon>
        <taxon>Mytilidae</taxon>
        <taxon>Mytilinae</taxon>
        <taxon>Mytilus</taxon>
    </lineage>
</organism>
<sequence>MAAVCIVQLTMSEVHSRTTCDFYPIHGGIQNWYYESFFHQPTNNGHGTNIFGRRSFSYVRNCQYTGSYKNYGGKHLILVFCPDSVMQGRIWVDITSGHCAPQDCCLMPATTVKSIQTTQTTGQQTISSVQNIQSTLTAKQQTIPALKQCVDEQFVNCQDPDICQSPFSGRCPLSCKLCVPITTQEPCADSKFVNCQDHMVCSSPVSQYCPVSCGTCGSKSTMQVTTAKTSTATGWLFITR</sequence>
<gene>
    <name evidence="2" type="ORF">MEDL_65460</name>
</gene>
<feature type="domain" description="ShKT" evidence="1">
    <location>
        <begin position="186"/>
        <end position="217"/>
    </location>
</feature>
<evidence type="ECO:0000313" key="3">
    <source>
        <dbReference type="Proteomes" id="UP000683360"/>
    </source>
</evidence>
<dbReference type="InterPro" id="IPR003582">
    <property type="entry name" value="ShKT_dom"/>
</dbReference>
<dbReference type="Proteomes" id="UP000683360">
    <property type="component" value="Unassembled WGS sequence"/>
</dbReference>
<feature type="domain" description="ShKT" evidence="1">
    <location>
        <begin position="148"/>
        <end position="179"/>
    </location>
</feature>
<protein>
    <recommendedName>
        <fullName evidence="1">ShKT domain-containing protein</fullName>
    </recommendedName>
</protein>
<keyword evidence="3" id="KW-1185">Reference proteome</keyword>
<evidence type="ECO:0000259" key="1">
    <source>
        <dbReference type="SMART" id="SM00254"/>
    </source>
</evidence>
<reference evidence="2" key="1">
    <citation type="submission" date="2021-03" db="EMBL/GenBank/DDBJ databases">
        <authorList>
            <person name="Bekaert M."/>
        </authorList>
    </citation>
    <scope>NUCLEOTIDE SEQUENCE</scope>
</reference>
<dbReference type="SMART" id="SM00254">
    <property type="entry name" value="ShKT"/>
    <property type="match status" value="2"/>
</dbReference>
<comment type="caution">
    <text evidence="2">The sequence shown here is derived from an EMBL/GenBank/DDBJ whole genome shotgun (WGS) entry which is preliminary data.</text>
</comment>
<evidence type="ECO:0000313" key="2">
    <source>
        <dbReference type="EMBL" id="CAG2253951.1"/>
    </source>
</evidence>
<proteinExistence type="predicted"/>
<dbReference type="OrthoDB" id="5838062at2759"/>
<name>A0A8S3VB21_MYTED</name>
<dbReference type="AlphaFoldDB" id="A0A8S3VB21"/>
<dbReference type="EMBL" id="CAJPWZ010003195">
    <property type="protein sequence ID" value="CAG2253951.1"/>
    <property type="molecule type" value="Genomic_DNA"/>
</dbReference>
<accession>A0A8S3VB21</accession>